<comment type="subcellular location">
    <subcellularLocation>
        <location evidence="1">Mitochondrion</location>
    </subcellularLocation>
</comment>
<evidence type="ECO:0000259" key="3">
    <source>
        <dbReference type="PROSITE" id="PS51286"/>
    </source>
</evidence>
<accession>A0A6P3VPL4</accession>
<keyword evidence="4" id="KW-1185">Reference proteome</keyword>
<keyword evidence="5" id="KW-0418">Kinase</keyword>
<dbReference type="KEGG" id="char:105894795"/>
<dbReference type="Pfam" id="PF08368">
    <property type="entry name" value="FAST_2"/>
    <property type="match status" value="1"/>
</dbReference>
<evidence type="ECO:0000313" key="5">
    <source>
        <dbReference type="RefSeq" id="XP_012676797.2"/>
    </source>
</evidence>
<dbReference type="PANTHER" id="PTHR21228:SF9">
    <property type="entry name" value="FAST KINASE DOMAIN-CONTAINING PROTEIN 3, MITOCHONDRIAL"/>
    <property type="match status" value="1"/>
</dbReference>
<dbReference type="Pfam" id="PF06743">
    <property type="entry name" value="FAST_1"/>
    <property type="match status" value="1"/>
</dbReference>
<dbReference type="RefSeq" id="XP_012676797.2">
    <property type="nucleotide sequence ID" value="XM_012821343.3"/>
</dbReference>
<feature type="domain" description="RAP" evidence="3">
    <location>
        <begin position="607"/>
        <end position="665"/>
    </location>
</feature>
<dbReference type="Proteomes" id="UP000515152">
    <property type="component" value="Chromosome 17"/>
</dbReference>
<dbReference type="PANTHER" id="PTHR21228">
    <property type="entry name" value="FAST LEU-RICH DOMAIN-CONTAINING"/>
    <property type="match status" value="1"/>
</dbReference>
<dbReference type="PROSITE" id="PS51286">
    <property type="entry name" value="RAP"/>
    <property type="match status" value="1"/>
</dbReference>
<dbReference type="OrthoDB" id="9985850at2759"/>
<keyword evidence="5" id="KW-0808">Transferase</keyword>
<evidence type="ECO:0000256" key="1">
    <source>
        <dbReference type="ARBA" id="ARBA00004173"/>
    </source>
</evidence>
<keyword evidence="2" id="KW-0496">Mitochondrion</keyword>
<dbReference type="Pfam" id="PF08373">
    <property type="entry name" value="RAP"/>
    <property type="match status" value="1"/>
</dbReference>
<proteinExistence type="predicted"/>
<dbReference type="InterPro" id="IPR050870">
    <property type="entry name" value="FAST_kinase"/>
</dbReference>
<reference evidence="5" key="1">
    <citation type="submission" date="2025-08" db="UniProtKB">
        <authorList>
            <consortium name="RefSeq"/>
        </authorList>
    </citation>
    <scope>IDENTIFICATION</scope>
</reference>
<organism evidence="4 5">
    <name type="scientific">Clupea harengus</name>
    <name type="common">Atlantic herring</name>
    <dbReference type="NCBI Taxonomy" id="7950"/>
    <lineage>
        <taxon>Eukaryota</taxon>
        <taxon>Metazoa</taxon>
        <taxon>Chordata</taxon>
        <taxon>Craniata</taxon>
        <taxon>Vertebrata</taxon>
        <taxon>Euteleostomi</taxon>
        <taxon>Actinopterygii</taxon>
        <taxon>Neopterygii</taxon>
        <taxon>Teleostei</taxon>
        <taxon>Clupei</taxon>
        <taxon>Clupeiformes</taxon>
        <taxon>Clupeoidei</taxon>
        <taxon>Clupeidae</taxon>
        <taxon>Clupea</taxon>
    </lineage>
</organism>
<dbReference type="GO" id="GO:0003723">
    <property type="term" value="F:RNA binding"/>
    <property type="evidence" value="ECO:0007669"/>
    <property type="project" value="TreeGrafter"/>
</dbReference>
<dbReference type="AlphaFoldDB" id="A0A6P3VPL4"/>
<dbReference type="InterPro" id="IPR013584">
    <property type="entry name" value="RAP"/>
</dbReference>
<dbReference type="GO" id="GO:0005759">
    <property type="term" value="C:mitochondrial matrix"/>
    <property type="evidence" value="ECO:0007669"/>
    <property type="project" value="TreeGrafter"/>
</dbReference>
<evidence type="ECO:0000313" key="4">
    <source>
        <dbReference type="Proteomes" id="UP000515152"/>
    </source>
</evidence>
<dbReference type="InterPro" id="IPR013579">
    <property type="entry name" value="FAST_2"/>
</dbReference>
<protein>
    <submittedName>
        <fullName evidence="5">FAST kinase domain-containing protein 3, mitochondrial</fullName>
    </submittedName>
</protein>
<dbReference type="CTD" id="79072"/>
<dbReference type="GO" id="GO:0000963">
    <property type="term" value="P:mitochondrial RNA processing"/>
    <property type="evidence" value="ECO:0007669"/>
    <property type="project" value="TreeGrafter"/>
</dbReference>
<dbReference type="GO" id="GO:0044528">
    <property type="term" value="P:regulation of mitochondrial mRNA stability"/>
    <property type="evidence" value="ECO:0007669"/>
    <property type="project" value="InterPro"/>
</dbReference>
<dbReference type="GO" id="GO:0016301">
    <property type="term" value="F:kinase activity"/>
    <property type="evidence" value="ECO:0007669"/>
    <property type="project" value="UniProtKB-KW"/>
</dbReference>
<evidence type="ECO:0000256" key="2">
    <source>
        <dbReference type="ARBA" id="ARBA00023128"/>
    </source>
</evidence>
<sequence>MALKVLQRTQLLGLLRPPLLSSTRSLSVCALQEHTCVVCLWTSSSRCSLRHGCRRTRWSLPSPSPLQGRLGVCSMTTRDPLLSVAGAVRLHRDSPPDGGVRLSLAGATLGSREEEKAVLEQVSSCGSSQQLLRFLRSSLLLSDSVAAAALHRLADLQQDGAGGLRDPAVLSDAALRGLCQRLEQDSSRLGDSALVSTLLACTRLYLEPWSRLLVRLVSEIQERLDEERLGLAELCTLARALLALEGPDCTMLGQALEQLQRSKPAQWSQDELVAVYGALGAGVAEGGRYQDLLNAMHTHTLSVAGRLKPMAVSEVLGALVAMGQSQALPLVIALCKQAVRHVPVFTDAQLDSVLSALIYFGHSDHFLVQALEHHVAKNAFTAHPETVTKVMQYFGRRCIWSPAVFDAVAESFVYRADDYSTSQVARQLEALGVLGYVPPNAGQLFRKVEALLHARFSQFQPWVLLELLHACTLLQRFPLNFVSKVFSPYFLQQLQGKDSRMDRIRLAQLTQLYMTVKLECSFYNGPQLLPKYRVKSFLMPGRSLETQVDAHLYNSVKAGLVDLLGARSYFASRVLTPYCYTLDVEIKLDEEGYVLPASHIDEIHKRIAVCINGPKRFAVNAQQLLGRETIKQRHLRLLGYEVAEIPYYEFEKLTGKTEIVEYLHKKIFPLSYRLNW</sequence>
<dbReference type="SMART" id="SM00952">
    <property type="entry name" value="RAP"/>
    <property type="match status" value="1"/>
</dbReference>
<gene>
    <name evidence="5" type="primary">fastkd3</name>
</gene>
<name>A0A6P3VPL4_CLUHA</name>
<dbReference type="GO" id="GO:0035770">
    <property type="term" value="C:ribonucleoprotein granule"/>
    <property type="evidence" value="ECO:0007669"/>
    <property type="project" value="TreeGrafter"/>
</dbReference>
<dbReference type="GeneID" id="105894795"/>
<dbReference type="InterPro" id="IPR010622">
    <property type="entry name" value="FAST_Leu-rich"/>
</dbReference>